<comment type="caution">
    <text evidence="5">The sequence shown here is derived from an EMBL/GenBank/DDBJ whole genome shotgun (WGS) entry which is preliminary data.</text>
</comment>
<keyword evidence="6" id="KW-1185">Reference proteome</keyword>
<dbReference type="InterPro" id="IPR002347">
    <property type="entry name" value="SDR_fam"/>
</dbReference>
<dbReference type="InterPro" id="IPR036291">
    <property type="entry name" value="NAD(P)-bd_dom_sf"/>
</dbReference>
<proteinExistence type="inferred from homology"/>
<evidence type="ECO:0000256" key="2">
    <source>
        <dbReference type="ARBA" id="ARBA00022857"/>
    </source>
</evidence>
<dbReference type="EMBL" id="PTRA01000005">
    <property type="protein sequence ID" value="PQA55064.1"/>
    <property type="molecule type" value="Genomic_DNA"/>
</dbReference>
<dbReference type="GO" id="GO:0016020">
    <property type="term" value="C:membrane"/>
    <property type="evidence" value="ECO:0007669"/>
    <property type="project" value="TreeGrafter"/>
</dbReference>
<protein>
    <submittedName>
        <fullName evidence="5">Dehydrogenase</fullName>
    </submittedName>
</protein>
<keyword evidence="2" id="KW-0521">NADP</keyword>
<organism evidence="5 6">
    <name type="scientific">Siphonobacter curvatus</name>
    <dbReference type="NCBI Taxonomy" id="2094562"/>
    <lineage>
        <taxon>Bacteria</taxon>
        <taxon>Pseudomonadati</taxon>
        <taxon>Bacteroidota</taxon>
        <taxon>Cytophagia</taxon>
        <taxon>Cytophagales</taxon>
        <taxon>Cytophagaceae</taxon>
        <taxon>Siphonobacter</taxon>
    </lineage>
</organism>
<dbReference type="InterPro" id="IPR020904">
    <property type="entry name" value="Sc_DH/Rdtase_CS"/>
</dbReference>
<dbReference type="Gene3D" id="3.40.50.720">
    <property type="entry name" value="NAD(P)-binding Rossmann-like Domain"/>
    <property type="match status" value="1"/>
</dbReference>
<evidence type="ECO:0000256" key="4">
    <source>
        <dbReference type="RuleBase" id="RU000363"/>
    </source>
</evidence>
<dbReference type="Pfam" id="PF00106">
    <property type="entry name" value="adh_short"/>
    <property type="match status" value="1"/>
</dbReference>
<evidence type="ECO:0000256" key="1">
    <source>
        <dbReference type="ARBA" id="ARBA00006484"/>
    </source>
</evidence>
<dbReference type="PRINTS" id="PR00080">
    <property type="entry name" value="SDRFAMILY"/>
</dbReference>
<reference evidence="6" key="1">
    <citation type="submission" date="2018-02" db="EMBL/GenBank/DDBJ databases">
        <title>Genome sequencing of Solimonas sp. HR-BB.</title>
        <authorList>
            <person name="Lee Y."/>
            <person name="Jeon C.O."/>
        </authorList>
    </citation>
    <scope>NUCLEOTIDE SEQUENCE [LARGE SCALE GENOMIC DNA]</scope>
    <source>
        <strain evidence="6">HR-U</strain>
    </source>
</reference>
<evidence type="ECO:0000256" key="3">
    <source>
        <dbReference type="ARBA" id="ARBA00023002"/>
    </source>
</evidence>
<gene>
    <name evidence="5" type="ORF">C5O19_21205</name>
</gene>
<evidence type="ECO:0000313" key="5">
    <source>
        <dbReference type="EMBL" id="PQA55064.1"/>
    </source>
</evidence>
<dbReference type="AlphaFoldDB" id="A0A2S7IHC5"/>
<keyword evidence="3" id="KW-0560">Oxidoreductase</keyword>
<dbReference type="Proteomes" id="UP000239590">
    <property type="component" value="Unassembled WGS sequence"/>
</dbReference>
<dbReference type="PROSITE" id="PS00061">
    <property type="entry name" value="ADH_SHORT"/>
    <property type="match status" value="1"/>
</dbReference>
<dbReference type="OrthoDB" id="5786478at2"/>
<dbReference type="RefSeq" id="WP_104715383.1">
    <property type="nucleotide sequence ID" value="NZ_PTRA01000005.1"/>
</dbReference>
<sequence length="261" mass="27570">MHQSAIAHSHVPSQSKIALVTGANQGVGFQIAKALSDNGYMVYVGSRNWGNGQKAAQDIGGRAQAIQLDVTVPSSIEAAVAQVEKEFGRLDLLVNNAAISHAGKPGRTLEAVMQANRASVASLEEMRNVWETNVFGVLAVTQAFLPLLRQSSAARIVNVSSALGSLTLNSDPSWPFYGSFEVIYGASKTALNAITLALALELKEANINVRAVSPGFTATALNNFQGTDTVEEGSREPVRVALDEDGHSGQFTGPGEVIIPW</sequence>
<dbReference type="PANTHER" id="PTHR43490">
    <property type="entry name" value="(+)-NEOMENTHOL DEHYDROGENASE"/>
    <property type="match status" value="1"/>
</dbReference>
<name>A0A2S7IHC5_9BACT</name>
<dbReference type="PANTHER" id="PTHR43490:SF99">
    <property type="entry name" value="SHORT-CHAIN DEHYDROGENASE_REDUCTASE"/>
    <property type="match status" value="1"/>
</dbReference>
<evidence type="ECO:0000313" key="6">
    <source>
        <dbReference type="Proteomes" id="UP000239590"/>
    </source>
</evidence>
<dbReference type="PRINTS" id="PR00081">
    <property type="entry name" value="GDHRDH"/>
</dbReference>
<comment type="similarity">
    <text evidence="1 4">Belongs to the short-chain dehydrogenases/reductases (SDR) family.</text>
</comment>
<dbReference type="GO" id="GO:0016491">
    <property type="term" value="F:oxidoreductase activity"/>
    <property type="evidence" value="ECO:0007669"/>
    <property type="project" value="UniProtKB-KW"/>
</dbReference>
<accession>A0A2S7IHC5</accession>
<dbReference type="SUPFAM" id="SSF51735">
    <property type="entry name" value="NAD(P)-binding Rossmann-fold domains"/>
    <property type="match status" value="1"/>
</dbReference>